<comment type="caution">
    <text evidence="2">The sequence shown here is derived from an EMBL/GenBank/DDBJ whole genome shotgun (WGS) entry which is preliminary data.</text>
</comment>
<feature type="non-terminal residue" evidence="2">
    <location>
        <position position="1"/>
    </location>
</feature>
<evidence type="ECO:0000256" key="1">
    <source>
        <dbReference type="SAM" id="MobiDB-lite"/>
    </source>
</evidence>
<accession>A0A6A3J7E7</accession>
<name>A0A6A3J7E7_9STRA</name>
<organism evidence="2 3">
    <name type="scientific">Phytophthora rubi</name>
    <dbReference type="NCBI Taxonomy" id="129364"/>
    <lineage>
        <taxon>Eukaryota</taxon>
        <taxon>Sar</taxon>
        <taxon>Stramenopiles</taxon>
        <taxon>Oomycota</taxon>
        <taxon>Peronosporomycetes</taxon>
        <taxon>Peronosporales</taxon>
        <taxon>Peronosporaceae</taxon>
        <taxon>Phytophthora</taxon>
    </lineage>
</organism>
<dbReference type="EMBL" id="QXFU01002051">
    <property type="protein sequence ID" value="KAE8991206.1"/>
    <property type="molecule type" value="Genomic_DNA"/>
</dbReference>
<reference evidence="2 3" key="1">
    <citation type="submission" date="2018-09" db="EMBL/GenBank/DDBJ databases">
        <title>Genomic investigation of the strawberry pathogen Phytophthora fragariae indicates pathogenicity is determined by transcriptional variation in three key races.</title>
        <authorList>
            <person name="Adams T.M."/>
            <person name="Armitage A.D."/>
            <person name="Sobczyk M.K."/>
            <person name="Bates H.J."/>
            <person name="Dunwell J.M."/>
            <person name="Nellist C.F."/>
            <person name="Harrison R.J."/>
        </authorList>
    </citation>
    <scope>NUCLEOTIDE SEQUENCE [LARGE SCALE GENOMIC DNA]</scope>
    <source>
        <strain evidence="2 3">SCRP324</strain>
    </source>
</reference>
<evidence type="ECO:0000313" key="3">
    <source>
        <dbReference type="Proteomes" id="UP000435112"/>
    </source>
</evidence>
<dbReference type="Proteomes" id="UP000435112">
    <property type="component" value="Unassembled WGS sequence"/>
</dbReference>
<dbReference type="OrthoDB" id="125433at2759"/>
<protein>
    <submittedName>
        <fullName evidence="2">Uncharacterized protein</fullName>
    </submittedName>
</protein>
<sequence>EERTAESSIAFGLGTSVQIHCKPPSDLQAKTEHERLPRSQYQVEGDRSGKYATCVHGKTHHQQAAPPAKFSADQYQLPAYIQQSLQLRDTQLCCYPSKRCQNLRVMKRNGELHRLCEYHRMKANVNQRRLEQRRRIRTNGAAAAARSNQVEEFASRRLSLPDLNAADTSDLELDVLDEFLAQADIELSPVSASSHSYVHDFIDSDSDIRMSI</sequence>
<gene>
    <name evidence="2" type="ORF">PR002_g20925</name>
</gene>
<proteinExistence type="predicted"/>
<evidence type="ECO:0000313" key="2">
    <source>
        <dbReference type="EMBL" id="KAE8991206.1"/>
    </source>
</evidence>
<feature type="region of interest" description="Disordered" evidence="1">
    <location>
        <begin position="24"/>
        <end position="43"/>
    </location>
</feature>
<dbReference type="AlphaFoldDB" id="A0A6A3J7E7"/>